<comment type="similarity">
    <text evidence="1">Belongs to the peptidase C2 family.</text>
</comment>
<protein>
    <submittedName>
        <fullName evidence="3">Calpain-9</fullName>
    </submittedName>
</protein>
<dbReference type="InterPro" id="IPR022683">
    <property type="entry name" value="Calpain_III"/>
</dbReference>
<feature type="non-terminal residue" evidence="3">
    <location>
        <position position="1"/>
    </location>
</feature>
<dbReference type="InterPro" id="IPR022684">
    <property type="entry name" value="Calpain_cysteine_protease"/>
</dbReference>
<dbReference type="Pfam" id="PF01067">
    <property type="entry name" value="Calpain_III"/>
    <property type="match status" value="1"/>
</dbReference>
<evidence type="ECO:0000313" key="3">
    <source>
        <dbReference type="EMBL" id="MEQ2201211.1"/>
    </source>
</evidence>
<feature type="domain" description="Peptidase C2 calpain" evidence="2">
    <location>
        <begin position="4"/>
        <end position="92"/>
    </location>
</feature>
<evidence type="ECO:0000313" key="4">
    <source>
        <dbReference type="Proteomes" id="UP001434883"/>
    </source>
</evidence>
<name>A0ABV0QZE8_9TELE</name>
<reference evidence="3 4" key="1">
    <citation type="submission" date="2021-06" db="EMBL/GenBank/DDBJ databases">
        <authorList>
            <person name="Palmer J.M."/>
        </authorList>
    </citation>
    <scope>NUCLEOTIDE SEQUENCE [LARGE SCALE GENOMIC DNA]</scope>
    <source>
        <strain evidence="3 4">XC_2019</strain>
        <tissue evidence="3">Muscle</tissue>
    </source>
</reference>
<dbReference type="Proteomes" id="UP001434883">
    <property type="component" value="Unassembled WGS sequence"/>
</dbReference>
<dbReference type="InterPro" id="IPR022682">
    <property type="entry name" value="Calpain_domain_III"/>
</dbReference>
<keyword evidence="4" id="KW-1185">Reference proteome</keyword>
<accession>A0ABV0QZE8</accession>
<sequence>VFSYQKALSYFSRILFFCVLPQAPEEDDQAGKDFFRYHPSKARSRTYINMREVSERFTLPPGKYLLVPTTFQPHHEADFLIRIFSEKKADAM</sequence>
<dbReference type="PANTHER" id="PTHR10183">
    <property type="entry name" value="CALPAIN"/>
    <property type="match status" value="1"/>
</dbReference>
<evidence type="ECO:0000259" key="2">
    <source>
        <dbReference type="SMART" id="SM00720"/>
    </source>
</evidence>
<dbReference type="PANTHER" id="PTHR10183:SF385">
    <property type="entry name" value="CALPAIN-9"/>
    <property type="match status" value="1"/>
</dbReference>
<dbReference type="SUPFAM" id="SSF49758">
    <property type="entry name" value="Calpain large subunit, middle domain (domain III)"/>
    <property type="match status" value="1"/>
</dbReference>
<comment type="caution">
    <text evidence="3">The sequence shown here is derived from an EMBL/GenBank/DDBJ whole genome shotgun (WGS) entry which is preliminary data.</text>
</comment>
<organism evidence="3 4">
    <name type="scientific">Xenoophorus captivus</name>
    <dbReference type="NCBI Taxonomy" id="1517983"/>
    <lineage>
        <taxon>Eukaryota</taxon>
        <taxon>Metazoa</taxon>
        <taxon>Chordata</taxon>
        <taxon>Craniata</taxon>
        <taxon>Vertebrata</taxon>
        <taxon>Euteleostomi</taxon>
        <taxon>Actinopterygii</taxon>
        <taxon>Neopterygii</taxon>
        <taxon>Teleostei</taxon>
        <taxon>Neoteleostei</taxon>
        <taxon>Acanthomorphata</taxon>
        <taxon>Ovalentaria</taxon>
        <taxon>Atherinomorphae</taxon>
        <taxon>Cyprinodontiformes</taxon>
        <taxon>Goodeidae</taxon>
        <taxon>Xenoophorus</taxon>
    </lineage>
</organism>
<dbReference type="Gene3D" id="2.60.120.380">
    <property type="match status" value="1"/>
</dbReference>
<proteinExistence type="inferred from homology"/>
<dbReference type="EMBL" id="JAHRIN010027291">
    <property type="protein sequence ID" value="MEQ2201211.1"/>
    <property type="molecule type" value="Genomic_DNA"/>
</dbReference>
<dbReference type="InterPro" id="IPR036213">
    <property type="entry name" value="Calpain_III_sf"/>
</dbReference>
<dbReference type="SMART" id="SM00720">
    <property type="entry name" value="calpain_III"/>
    <property type="match status" value="1"/>
</dbReference>
<gene>
    <name evidence="3" type="primary">CAPN9_2</name>
    <name evidence="3" type="ORF">XENOCAPTIV_009109</name>
</gene>
<evidence type="ECO:0000256" key="1">
    <source>
        <dbReference type="ARBA" id="ARBA00007623"/>
    </source>
</evidence>